<proteinExistence type="predicted"/>
<gene>
    <name evidence="1" type="ORF">APT65_00079</name>
</gene>
<protein>
    <submittedName>
        <fullName evidence="1">Uncharacterized protein</fullName>
    </submittedName>
</protein>
<dbReference type="EMBL" id="OP491958">
    <property type="protein sequence ID" value="UZV39682.1"/>
    <property type="molecule type" value="Genomic_DNA"/>
</dbReference>
<keyword evidence="2" id="KW-1185">Reference proteome</keyword>
<evidence type="ECO:0000313" key="2">
    <source>
        <dbReference type="Proteomes" id="UP001163735"/>
    </source>
</evidence>
<organism evidence="1 2">
    <name type="scientific">Aeromonas phage APT65</name>
    <dbReference type="NCBI Taxonomy" id="2982914"/>
    <lineage>
        <taxon>Viruses</taxon>
        <taxon>Duplodnaviria</taxon>
        <taxon>Heunggongvirae</taxon>
        <taxon>Uroviricota</taxon>
        <taxon>Caudoviricetes</taxon>
        <taxon>Aquaneticvirus</taxon>
        <taxon>Aquaneticvirus ApT65</taxon>
    </lineage>
</organism>
<accession>A0A9E8GH36</accession>
<reference evidence="1" key="1">
    <citation type="submission" date="2022-09" db="EMBL/GenBank/DDBJ databases">
        <authorList>
            <person name="Cebeci A."/>
            <person name="Ture M."/>
            <person name="Alemdag M."/>
            <person name="Altinok I."/>
        </authorList>
    </citation>
    <scope>NUCLEOTIDE SEQUENCE</scope>
</reference>
<dbReference type="Proteomes" id="UP001163735">
    <property type="component" value="Segment"/>
</dbReference>
<evidence type="ECO:0000313" key="1">
    <source>
        <dbReference type="EMBL" id="UZV39682.1"/>
    </source>
</evidence>
<name>A0A9E8GH36_9CAUD</name>
<sequence>MKSYAIVNSKNQPITIKSVGGSYPLGIFYTYKDAAKVVSEFEEELRIIEVEVFRV</sequence>